<evidence type="ECO:0000313" key="3">
    <source>
        <dbReference type="Proteomes" id="UP000315369"/>
    </source>
</evidence>
<dbReference type="PROSITE" id="PS51257">
    <property type="entry name" value="PROKAR_LIPOPROTEIN"/>
    <property type="match status" value="1"/>
</dbReference>
<dbReference type="Proteomes" id="UP000315369">
    <property type="component" value="Unassembled WGS sequence"/>
</dbReference>
<sequence length="64" mass="6364">MTRHLLALAAACALCACSDSGSKTPSAITPDSGVLPTQGLTQPTGLERPPTGPGLPADLKPPGR</sequence>
<dbReference type="RefSeq" id="WP_141641419.1">
    <property type="nucleotide sequence ID" value="NZ_VIFM01000015.1"/>
</dbReference>
<evidence type="ECO:0008006" key="4">
    <source>
        <dbReference type="Google" id="ProtNLM"/>
    </source>
</evidence>
<reference evidence="2 3" key="1">
    <citation type="submission" date="2019-06" db="EMBL/GenBank/DDBJ databases">
        <authorList>
            <person name="Livingstone P."/>
            <person name="Whitworth D."/>
        </authorList>
    </citation>
    <scope>NUCLEOTIDE SEQUENCE [LARGE SCALE GENOMIC DNA]</scope>
    <source>
        <strain evidence="2 3">AM401</strain>
    </source>
</reference>
<feature type="compositionally biased region" description="Polar residues" evidence="1">
    <location>
        <begin position="19"/>
        <end position="29"/>
    </location>
</feature>
<dbReference type="EMBL" id="VIFM01000015">
    <property type="protein sequence ID" value="TQF16945.1"/>
    <property type="molecule type" value="Genomic_DNA"/>
</dbReference>
<feature type="region of interest" description="Disordered" evidence="1">
    <location>
        <begin position="19"/>
        <end position="64"/>
    </location>
</feature>
<comment type="caution">
    <text evidence="2">The sequence shown here is derived from an EMBL/GenBank/DDBJ whole genome shotgun (WGS) entry which is preliminary data.</text>
</comment>
<dbReference type="OrthoDB" id="9974126at2"/>
<protein>
    <recommendedName>
        <fullName evidence="4">Lipoprotein</fullName>
    </recommendedName>
</protein>
<gene>
    <name evidence="2" type="ORF">FJV41_05880</name>
</gene>
<proteinExistence type="predicted"/>
<organism evidence="2 3">
    <name type="scientific">Myxococcus llanfairpwllgwyngyllgogerychwyrndrobwllllantysiliogogogochensis</name>
    <dbReference type="NCBI Taxonomy" id="2590453"/>
    <lineage>
        <taxon>Bacteria</taxon>
        <taxon>Pseudomonadati</taxon>
        <taxon>Myxococcota</taxon>
        <taxon>Myxococcia</taxon>
        <taxon>Myxococcales</taxon>
        <taxon>Cystobacterineae</taxon>
        <taxon>Myxococcaceae</taxon>
        <taxon>Myxococcus</taxon>
    </lineage>
</organism>
<evidence type="ECO:0000256" key="1">
    <source>
        <dbReference type="SAM" id="MobiDB-lite"/>
    </source>
</evidence>
<evidence type="ECO:0000313" key="2">
    <source>
        <dbReference type="EMBL" id="TQF16945.1"/>
    </source>
</evidence>
<accession>A0A540X6Q3</accession>
<keyword evidence="3" id="KW-1185">Reference proteome</keyword>
<dbReference type="AlphaFoldDB" id="A0A540X6Q3"/>
<name>A0A540X6Q3_9BACT</name>